<dbReference type="AlphaFoldDB" id="A0A1T4YKB9"/>
<evidence type="ECO:0000313" key="3">
    <source>
        <dbReference type="EMBL" id="SKB02222.1"/>
    </source>
</evidence>
<dbReference type="EMBL" id="FUYG01000011">
    <property type="protein sequence ID" value="SKB02222.1"/>
    <property type="molecule type" value="Genomic_DNA"/>
</dbReference>
<dbReference type="SUPFAM" id="SSF51658">
    <property type="entry name" value="Xylose isomerase-like"/>
    <property type="match status" value="1"/>
</dbReference>
<dbReference type="PANTHER" id="PTHR12110">
    <property type="entry name" value="HYDROXYPYRUVATE ISOMERASE"/>
    <property type="match status" value="1"/>
</dbReference>
<dbReference type="InterPro" id="IPR036237">
    <property type="entry name" value="Xyl_isomerase-like_sf"/>
</dbReference>
<keyword evidence="1" id="KW-0119">Carbohydrate metabolism</keyword>
<dbReference type="Proteomes" id="UP000189735">
    <property type="component" value="Unassembled WGS sequence"/>
</dbReference>
<dbReference type="RefSeq" id="WP_220387337.1">
    <property type="nucleotide sequence ID" value="NZ_FUYG01000011.1"/>
</dbReference>
<keyword evidence="3" id="KW-0413">Isomerase</keyword>
<name>A0A1T4YKB9_9MICO</name>
<reference evidence="4" key="1">
    <citation type="submission" date="2017-02" db="EMBL/GenBank/DDBJ databases">
        <authorList>
            <person name="Varghese N."/>
            <person name="Submissions S."/>
        </authorList>
    </citation>
    <scope>NUCLEOTIDE SEQUENCE [LARGE SCALE GENOMIC DNA]</scope>
    <source>
        <strain evidence="4">VKM Ac-2052</strain>
    </source>
</reference>
<evidence type="ECO:0000313" key="4">
    <source>
        <dbReference type="Proteomes" id="UP000189735"/>
    </source>
</evidence>
<gene>
    <name evidence="3" type="ORF">SAMN06295879_3481</name>
</gene>
<feature type="domain" description="Xylose isomerase-like TIM barrel" evidence="2">
    <location>
        <begin position="78"/>
        <end position="241"/>
    </location>
</feature>
<dbReference type="InterPro" id="IPR050312">
    <property type="entry name" value="IolE/XylAMocC-like"/>
</dbReference>
<sequence length="266" mass="29910">MIGLGSYAFFWQHSELAPRRLDAFDMLRRSAELDVELFQFCDYAPIEDLSRDEVSRLADLARELGITLELGTKGVTPDHLETYLDLATRLDASVVRSMLFSPTSRPTLVEAEAQLRQVLDAYGDAGVDLALETYEQVSSTDLVSLVEQVAHSRLGICLDPANSVAALENPRDVIARTAPYVKNIHVKDFAFTRRGGWVGFTLEGAPLGTGLLDYDYLLETVRPNDRGINQVIEHWLPLHDTIDETVQLENDWNDHNLAYLRSKNVY</sequence>
<protein>
    <submittedName>
        <fullName evidence="3">Sugar phosphate isomerase/epimerase</fullName>
    </submittedName>
</protein>
<dbReference type="InterPro" id="IPR013022">
    <property type="entry name" value="Xyl_isomerase-like_TIM-brl"/>
</dbReference>
<dbReference type="PANTHER" id="PTHR12110:SF52">
    <property type="entry name" value="XYLOSE ISOMERASE"/>
    <property type="match status" value="1"/>
</dbReference>
<dbReference type="Gene3D" id="3.20.20.150">
    <property type="entry name" value="Divalent-metal-dependent TIM barrel enzymes"/>
    <property type="match status" value="1"/>
</dbReference>
<evidence type="ECO:0000259" key="2">
    <source>
        <dbReference type="Pfam" id="PF01261"/>
    </source>
</evidence>
<dbReference type="GO" id="GO:0016853">
    <property type="term" value="F:isomerase activity"/>
    <property type="evidence" value="ECO:0007669"/>
    <property type="project" value="UniProtKB-KW"/>
</dbReference>
<accession>A0A1T4YKB9</accession>
<organism evidence="3 4">
    <name type="scientific">Agreia bicolorata</name>
    <dbReference type="NCBI Taxonomy" id="110935"/>
    <lineage>
        <taxon>Bacteria</taxon>
        <taxon>Bacillati</taxon>
        <taxon>Actinomycetota</taxon>
        <taxon>Actinomycetes</taxon>
        <taxon>Micrococcales</taxon>
        <taxon>Microbacteriaceae</taxon>
        <taxon>Agreia</taxon>
    </lineage>
</organism>
<evidence type="ECO:0000256" key="1">
    <source>
        <dbReference type="ARBA" id="ARBA00023277"/>
    </source>
</evidence>
<dbReference type="Pfam" id="PF01261">
    <property type="entry name" value="AP_endonuc_2"/>
    <property type="match status" value="1"/>
</dbReference>
<proteinExistence type="predicted"/>